<feature type="compositionally biased region" description="Polar residues" evidence="1">
    <location>
        <begin position="106"/>
        <end position="122"/>
    </location>
</feature>
<dbReference type="EMBL" id="JABWSX010000001">
    <property type="protein sequence ID" value="NVL11635.1"/>
    <property type="molecule type" value="Genomic_DNA"/>
</dbReference>
<dbReference type="RefSeq" id="WP_176534538.1">
    <property type="nucleotide sequence ID" value="NZ_CP088022.1"/>
</dbReference>
<comment type="caution">
    <text evidence="2">The sequence shown here is derived from an EMBL/GenBank/DDBJ whole genome shotgun (WGS) entry which is preliminary data.</text>
</comment>
<gene>
    <name evidence="2" type="ORF">HU230_39475</name>
</gene>
<name>A0A973WYR0_9BRAD</name>
<evidence type="ECO:0000256" key="1">
    <source>
        <dbReference type="SAM" id="MobiDB-lite"/>
    </source>
</evidence>
<reference evidence="2" key="1">
    <citation type="submission" date="2020-06" db="EMBL/GenBank/DDBJ databases">
        <title>Whole Genome Sequence of Bradyrhizobium sp. Strain 66S1MB.</title>
        <authorList>
            <person name="Bromfield E."/>
            <person name="Cloutier S."/>
        </authorList>
    </citation>
    <scope>NUCLEOTIDE SEQUENCE</scope>
    <source>
        <strain evidence="2">66S1MB</strain>
    </source>
</reference>
<dbReference type="AlphaFoldDB" id="A0A973WYR0"/>
<organism evidence="2">
    <name type="scientific">Bradyrhizobium quebecense</name>
    <dbReference type="NCBI Taxonomy" id="2748629"/>
    <lineage>
        <taxon>Bacteria</taxon>
        <taxon>Pseudomonadati</taxon>
        <taxon>Pseudomonadota</taxon>
        <taxon>Alphaproteobacteria</taxon>
        <taxon>Hyphomicrobiales</taxon>
        <taxon>Nitrobacteraceae</taxon>
        <taxon>Bradyrhizobium</taxon>
    </lineage>
</organism>
<feature type="region of interest" description="Disordered" evidence="1">
    <location>
        <begin position="103"/>
        <end position="122"/>
    </location>
</feature>
<evidence type="ECO:0000313" key="2">
    <source>
        <dbReference type="EMBL" id="NVL11635.1"/>
    </source>
</evidence>
<sequence>MDDEVRKAAAGAVVEKFRDLMEQRADAVRRRGEVEREIRGFDRALYDCRAAGRLFGVDIELPEDVRPGVIIPPRLQARAPSQATLFPKVPSAFFSQPATPKITAGDLTQSRPAPTVASTTLPAGSEPSVRDLILHYLRIAGAAGEKAAVLRRRIETFLNRQIHYKTVGMSLYRLSKETPPLVRRQGQTWFLSEAGMEAKNPSAGTPGL</sequence>
<accession>A0A973WYR0</accession>
<protein>
    <submittedName>
        <fullName evidence="2">Uncharacterized protein</fullName>
    </submittedName>
</protein>
<proteinExistence type="predicted"/>